<name>A0ACB9Y1K8_CHAAC</name>
<keyword evidence="2" id="KW-1185">Reference proteome</keyword>
<evidence type="ECO:0000313" key="2">
    <source>
        <dbReference type="Proteomes" id="UP001057452"/>
    </source>
</evidence>
<feature type="non-terminal residue" evidence="1">
    <location>
        <position position="1"/>
    </location>
</feature>
<sequence>PAEVLPESKGSNSQGLKVILCPTCFTRQTSSRILTLTVGGLIDKLSALKSGVTNARVLRRPVGKMGLIVLYAHMDECLCV</sequence>
<accession>A0ACB9Y1K8</accession>
<evidence type="ECO:0000313" key="1">
    <source>
        <dbReference type="EMBL" id="KAI4833110.1"/>
    </source>
</evidence>
<organism evidence="1 2">
    <name type="scientific">Chaenocephalus aceratus</name>
    <name type="common">Blackfin icefish</name>
    <name type="synonym">Chaenichthys aceratus</name>
    <dbReference type="NCBI Taxonomy" id="36190"/>
    <lineage>
        <taxon>Eukaryota</taxon>
        <taxon>Metazoa</taxon>
        <taxon>Chordata</taxon>
        <taxon>Craniata</taxon>
        <taxon>Vertebrata</taxon>
        <taxon>Euteleostomi</taxon>
        <taxon>Actinopterygii</taxon>
        <taxon>Neopterygii</taxon>
        <taxon>Teleostei</taxon>
        <taxon>Neoteleostei</taxon>
        <taxon>Acanthomorphata</taxon>
        <taxon>Eupercaria</taxon>
        <taxon>Perciformes</taxon>
        <taxon>Notothenioidei</taxon>
        <taxon>Channichthyidae</taxon>
        <taxon>Chaenocephalus</taxon>
    </lineage>
</organism>
<dbReference type="Proteomes" id="UP001057452">
    <property type="component" value="Chromosome 1"/>
</dbReference>
<proteinExistence type="predicted"/>
<reference evidence="1" key="1">
    <citation type="submission" date="2022-05" db="EMBL/GenBank/DDBJ databases">
        <title>Chromosome-level genome of Chaenocephalus aceratus.</title>
        <authorList>
            <person name="Park H."/>
        </authorList>
    </citation>
    <scope>NUCLEOTIDE SEQUENCE</scope>
    <source>
        <strain evidence="1">KU_202001</strain>
    </source>
</reference>
<comment type="caution">
    <text evidence="1">The sequence shown here is derived from an EMBL/GenBank/DDBJ whole genome shotgun (WGS) entry which is preliminary data.</text>
</comment>
<protein>
    <submittedName>
        <fullName evidence="1">Uncharacterized protein</fullName>
    </submittedName>
</protein>
<dbReference type="EMBL" id="CM043785">
    <property type="protein sequence ID" value="KAI4833110.1"/>
    <property type="molecule type" value="Genomic_DNA"/>
</dbReference>
<gene>
    <name evidence="1" type="ORF">KUCAC02_016027</name>
</gene>